<name>A0AAN8PR87_PATCE</name>
<proteinExistence type="predicted"/>
<protein>
    <submittedName>
        <fullName evidence="2">Uncharacterized protein</fullName>
    </submittedName>
</protein>
<organism evidence="2 3">
    <name type="scientific">Patella caerulea</name>
    <name type="common">Rayed Mediterranean limpet</name>
    <dbReference type="NCBI Taxonomy" id="87958"/>
    <lineage>
        <taxon>Eukaryota</taxon>
        <taxon>Metazoa</taxon>
        <taxon>Spiralia</taxon>
        <taxon>Lophotrochozoa</taxon>
        <taxon>Mollusca</taxon>
        <taxon>Gastropoda</taxon>
        <taxon>Patellogastropoda</taxon>
        <taxon>Patelloidea</taxon>
        <taxon>Patellidae</taxon>
        <taxon>Patella</taxon>
    </lineage>
</organism>
<keyword evidence="1" id="KW-0732">Signal</keyword>
<accession>A0AAN8PR87</accession>
<keyword evidence="3" id="KW-1185">Reference proteome</keyword>
<feature type="signal peptide" evidence="1">
    <location>
        <begin position="1"/>
        <end position="16"/>
    </location>
</feature>
<sequence>MLRIILITTLVLFTNAQIKTIGPVLPVCRIEPLVLADPLKINSDDALKSAPLTDEMATKMLESVATAEAAPSLRAKRQANEAALARTELENATGSILASPTQLKLNNNPCQYPASNSFVVKDVCPHRKELLTSFYSGGFCRVIFPYWQRKYQTRCLCNECVTGCKPINGRRNLCRPTKRTTHRVWAFCRVHFIWGWTWQIKKVTVSLADGDCDCKSYRSRC</sequence>
<evidence type="ECO:0000313" key="3">
    <source>
        <dbReference type="Proteomes" id="UP001347796"/>
    </source>
</evidence>
<dbReference type="AlphaFoldDB" id="A0AAN8PR87"/>
<reference evidence="2 3" key="1">
    <citation type="submission" date="2024-01" db="EMBL/GenBank/DDBJ databases">
        <title>The genome of the rayed Mediterranean limpet Patella caerulea (Linnaeus, 1758).</title>
        <authorList>
            <person name="Anh-Thu Weber A."/>
            <person name="Halstead-Nussloch G."/>
        </authorList>
    </citation>
    <scope>NUCLEOTIDE SEQUENCE [LARGE SCALE GENOMIC DNA]</scope>
    <source>
        <strain evidence="2">AATW-2023a</strain>
        <tissue evidence="2">Whole specimen</tissue>
    </source>
</reference>
<evidence type="ECO:0000313" key="2">
    <source>
        <dbReference type="EMBL" id="KAK6181604.1"/>
    </source>
</evidence>
<dbReference type="Proteomes" id="UP001347796">
    <property type="component" value="Unassembled WGS sequence"/>
</dbReference>
<comment type="caution">
    <text evidence="2">The sequence shown here is derived from an EMBL/GenBank/DDBJ whole genome shotgun (WGS) entry which is preliminary data.</text>
</comment>
<dbReference type="EMBL" id="JAZGQO010000007">
    <property type="protein sequence ID" value="KAK6181604.1"/>
    <property type="molecule type" value="Genomic_DNA"/>
</dbReference>
<gene>
    <name evidence="2" type="ORF">SNE40_009426</name>
</gene>
<evidence type="ECO:0000256" key="1">
    <source>
        <dbReference type="SAM" id="SignalP"/>
    </source>
</evidence>
<feature type="chain" id="PRO_5042813531" evidence="1">
    <location>
        <begin position="17"/>
        <end position="221"/>
    </location>
</feature>